<accession>A0A5S5MDK0</accession>
<gene>
    <name evidence="1" type="ORF">FIM25_13210</name>
</gene>
<proteinExistence type="predicted"/>
<evidence type="ECO:0000313" key="1">
    <source>
        <dbReference type="EMBL" id="TYT73798.1"/>
    </source>
</evidence>
<evidence type="ECO:0000313" key="2">
    <source>
        <dbReference type="Proteomes" id="UP000321899"/>
    </source>
</evidence>
<reference evidence="1 2" key="1">
    <citation type="submission" date="2019-06" db="EMBL/GenBank/DDBJ databases">
        <title>Desulfobotulus mexicanus sp. nov., a novel sulfate-reducing bacterium isolated from the sediment of an alkaline crater lake in Mexico.</title>
        <authorList>
            <person name="Hirschler-Rea A."/>
        </authorList>
    </citation>
    <scope>NUCLEOTIDE SEQUENCE [LARGE SCALE GENOMIC DNA]</scope>
    <source>
        <strain evidence="1 2">PAR22N</strain>
    </source>
</reference>
<organism evidence="1 2">
    <name type="scientific">Desulfobotulus mexicanus</name>
    <dbReference type="NCBI Taxonomy" id="2586642"/>
    <lineage>
        <taxon>Bacteria</taxon>
        <taxon>Pseudomonadati</taxon>
        <taxon>Thermodesulfobacteriota</taxon>
        <taxon>Desulfobacteria</taxon>
        <taxon>Desulfobacterales</taxon>
        <taxon>Desulfobacteraceae</taxon>
        <taxon>Desulfobotulus</taxon>
    </lineage>
</organism>
<comment type="caution">
    <text evidence="1">The sequence shown here is derived from an EMBL/GenBank/DDBJ whole genome shotgun (WGS) entry which is preliminary data.</text>
</comment>
<keyword evidence="2" id="KW-1185">Reference proteome</keyword>
<dbReference type="AlphaFoldDB" id="A0A5S5MDK0"/>
<sequence length="132" mass="14372">MTKKQSKVMRSFQIRMITQLSQGSFSSINLKNDFFVKWLVGYLADNKIPFQLIPLGAGVTRILLAGCVCEHCKGKGFIAEKADTSPKPHLMSAYQAELEEEESLTACCGDHCSCENGCTNGGSCCGQQNRAA</sequence>
<dbReference type="RefSeq" id="WP_139450154.1">
    <property type="nucleotide sequence ID" value="NZ_VDMB01000020.1"/>
</dbReference>
<dbReference type="Proteomes" id="UP000321899">
    <property type="component" value="Unassembled WGS sequence"/>
</dbReference>
<dbReference type="EMBL" id="VDMB01000020">
    <property type="protein sequence ID" value="TYT73798.1"/>
    <property type="molecule type" value="Genomic_DNA"/>
</dbReference>
<dbReference type="OrthoDB" id="5419109at2"/>
<name>A0A5S5MDK0_9BACT</name>
<protein>
    <submittedName>
        <fullName evidence="1">Uncharacterized protein</fullName>
    </submittedName>
</protein>